<evidence type="ECO:0000256" key="7">
    <source>
        <dbReference type="SAM" id="Phobius"/>
    </source>
</evidence>
<evidence type="ECO:0000256" key="4">
    <source>
        <dbReference type="ARBA" id="ARBA00022989"/>
    </source>
</evidence>
<feature type="compositionally biased region" description="Low complexity" evidence="6">
    <location>
        <begin position="18"/>
        <end position="34"/>
    </location>
</feature>
<protein>
    <submittedName>
        <fullName evidence="8">AI-2E family transporter</fullName>
    </submittedName>
</protein>
<feature type="transmembrane region" description="Helical" evidence="7">
    <location>
        <begin position="318"/>
        <end position="340"/>
    </location>
</feature>
<keyword evidence="5 7" id="KW-0472">Membrane</keyword>
<feature type="transmembrane region" description="Helical" evidence="7">
    <location>
        <begin position="199"/>
        <end position="219"/>
    </location>
</feature>
<evidence type="ECO:0000256" key="5">
    <source>
        <dbReference type="ARBA" id="ARBA00023136"/>
    </source>
</evidence>
<dbReference type="PANTHER" id="PTHR21716:SF64">
    <property type="entry name" value="AI-2 TRANSPORT PROTEIN TQSA"/>
    <property type="match status" value="1"/>
</dbReference>
<evidence type="ECO:0000313" key="9">
    <source>
        <dbReference type="Proteomes" id="UP001595556"/>
    </source>
</evidence>
<feature type="transmembrane region" description="Helical" evidence="7">
    <location>
        <begin position="290"/>
        <end position="312"/>
    </location>
</feature>
<dbReference type="InterPro" id="IPR002549">
    <property type="entry name" value="AI-2E-like"/>
</dbReference>
<accession>A0ABV7H0S0</accession>
<dbReference type="PANTHER" id="PTHR21716">
    <property type="entry name" value="TRANSMEMBRANE PROTEIN"/>
    <property type="match status" value="1"/>
</dbReference>
<dbReference type="EMBL" id="JBHRTI010000002">
    <property type="protein sequence ID" value="MFC3146176.1"/>
    <property type="molecule type" value="Genomic_DNA"/>
</dbReference>
<keyword evidence="4 7" id="KW-1133">Transmembrane helix</keyword>
<dbReference type="Pfam" id="PF01594">
    <property type="entry name" value="AI-2E_transport"/>
    <property type="match status" value="1"/>
</dbReference>
<organism evidence="8 9">
    <name type="scientific">Piscinibacterium candidicorallinum</name>
    <dbReference type="NCBI Taxonomy" id="1793872"/>
    <lineage>
        <taxon>Bacteria</taxon>
        <taxon>Pseudomonadati</taxon>
        <taxon>Pseudomonadota</taxon>
        <taxon>Betaproteobacteria</taxon>
        <taxon>Burkholderiales</taxon>
        <taxon>Piscinibacterium</taxon>
    </lineage>
</organism>
<evidence type="ECO:0000313" key="8">
    <source>
        <dbReference type="EMBL" id="MFC3146176.1"/>
    </source>
</evidence>
<evidence type="ECO:0000256" key="3">
    <source>
        <dbReference type="ARBA" id="ARBA00022692"/>
    </source>
</evidence>
<keyword evidence="9" id="KW-1185">Reference proteome</keyword>
<proteinExistence type="inferred from homology"/>
<feature type="transmembrane region" description="Helical" evidence="7">
    <location>
        <begin position="112"/>
        <end position="134"/>
    </location>
</feature>
<feature type="transmembrane region" description="Helical" evidence="7">
    <location>
        <begin position="352"/>
        <end position="385"/>
    </location>
</feature>
<evidence type="ECO:0000256" key="2">
    <source>
        <dbReference type="ARBA" id="ARBA00009773"/>
    </source>
</evidence>
<reference evidence="9" key="1">
    <citation type="journal article" date="2019" name="Int. J. Syst. Evol. Microbiol.">
        <title>The Global Catalogue of Microorganisms (GCM) 10K type strain sequencing project: providing services to taxonomists for standard genome sequencing and annotation.</title>
        <authorList>
            <consortium name="The Broad Institute Genomics Platform"/>
            <consortium name="The Broad Institute Genome Sequencing Center for Infectious Disease"/>
            <person name="Wu L."/>
            <person name="Ma J."/>
        </authorList>
    </citation>
    <scope>NUCLEOTIDE SEQUENCE [LARGE SCALE GENOMIC DNA]</scope>
    <source>
        <strain evidence="9">KCTC 52168</strain>
    </source>
</reference>
<gene>
    <name evidence="8" type="ORF">ACFOEN_00815</name>
</gene>
<feature type="compositionally biased region" description="Basic and acidic residues" evidence="6">
    <location>
        <begin position="1"/>
        <end position="10"/>
    </location>
</feature>
<comment type="similarity">
    <text evidence="2">Belongs to the autoinducer-2 exporter (AI-2E) (TC 2.A.86) family.</text>
</comment>
<feature type="transmembrane region" description="Helical" evidence="7">
    <location>
        <begin position="59"/>
        <end position="92"/>
    </location>
</feature>
<comment type="caution">
    <text evidence="8">The sequence shown here is derived from an EMBL/GenBank/DDBJ whole genome shotgun (WGS) entry which is preliminary data.</text>
</comment>
<feature type="transmembrane region" description="Helical" evidence="7">
    <location>
        <begin position="260"/>
        <end position="283"/>
    </location>
</feature>
<dbReference type="Proteomes" id="UP001595556">
    <property type="component" value="Unassembled WGS sequence"/>
</dbReference>
<comment type="subcellular location">
    <subcellularLocation>
        <location evidence="1">Membrane</location>
        <topology evidence="1">Multi-pass membrane protein</topology>
    </subcellularLocation>
</comment>
<name>A0ABV7H0S0_9BURK</name>
<dbReference type="RefSeq" id="WP_377300459.1">
    <property type="nucleotide sequence ID" value="NZ_CP180191.1"/>
</dbReference>
<feature type="region of interest" description="Disordered" evidence="6">
    <location>
        <begin position="1"/>
        <end position="47"/>
    </location>
</feature>
<keyword evidence="3 7" id="KW-0812">Transmembrane</keyword>
<sequence>MTQGPDREDAPGPTDAVPSPEQAPADAPSAAAESRATEPEHTPSAPGLLAAMRPQTRQALFWAGVGAALLWVLWLLSPILAPFVAGIVLAYMLNPGVEWMQRHRFNRTWASLVMISVALLAMLLLVLILVPVIAQQAELMRNQLPNVVDRVNQVLIPKLNQMLGTQIQLDAGTFRTLVMDTFDKDAATKLVNSVMSGGLAVVGWLGTLLLLPLVVFYVLDSWPNWVAKVHGLVPQRWQGQTSGIAREIDDLLAQFLRGQLSVMLALAIYYSAALAVAGFSVALPVGILTGLLVFIPYLGFALGLVLALMAALLQFGSVYGFVAVAVIYGFGQLLESFVLTPRLVGERIGLHPLVVIFALMAFGQLFGFVGVLIALPVSAVIAVALRRLYGSYRNSDFYTRSQ</sequence>
<evidence type="ECO:0000256" key="6">
    <source>
        <dbReference type="SAM" id="MobiDB-lite"/>
    </source>
</evidence>
<evidence type="ECO:0000256" key="1">
    <source>
        <dbReference type="ARBA" id="ARBA00004141"/>
    </source>
</evidence>